<comment type="caution">
    <text evidence="4">The sequence shown here is derived from an EMBL/GenBank/DDBJ whole genome shotgun (WGS) entry which is preliminary data.</text>
</comment>
<keyword evidence="5" id="KW-1185">Reference proteome</keyword>
<dbReference type="InterPro" id="IPR047650">
    <property type="entry name" value="Transpos_IS110"/>
</dbReference>
<evidence type="ECO:0000259" key="3">
    <source>
        <dbReference type="Pfam" id="PF02371"/>
    </source>
</evidence>
<protein>
    <submittedName>
        <fullName evidence="4">IS110 family transposase</fullName>
    </submittedName>
</protein>
<evidence type="ECO:0000313" key="4">
    <source>
        <dbReference type="EMBL" id="TDH59558.1"/>
    </source>
</evidence>
<gene>
    <name evidence="4" type="ORF">E2C06_26595</name>
</gene>
<dbReference type="AlphaFoldDB" id="A0A4R5QAI4"/>
<evidence type="ECO:0000259" key="2">
    <source>
        <dbReference type="Pfam" id="PF01548"/>
    </source>
</evidence>
<dbReference type="PANTHER" id="PTHR33055:SF3">
    <property type="entry name" value="PUTATIVE TRANSPOSASE FOR IS117-RELATED"/>
    <property type="match status" value="1"/>
</dbReference>
<feature type="domain" description="Transposase IS116/IS110/IS902 C-terminal" evidence="3">
    <location>
        <begin position="249"/>
        <end position="326"/>
    </location>
</feature>
<accession>A0A4R5QAI4</accession>
<dbReference type="Proteomes" id="UP000295096">
    <property type="component" value="Unassembled WGS sequence"/>
</dbReference>
<dbReference type="InterPro" id="IPR003346">
    <property type="entry name" value="Transposase_20"/>
</dbReference>
<evidence type="ECO:0000313" key="5">
    <source>
        <dbReference type="Proteomes" id="UP000295096"/>
    </source>
</evidence>
<evidence type="ECO:0000256" key="1">
    <source>
        <dbReference type="SAM" id="Coils"/>
    </source>
</evidence>
<reference evidence="4 5" key="1">
    <citation type="journal article" date="2016" name="J. Microbiol.">
        <title>Dankookia rubra gen. nov., sp. nov., an alphaproteobacterium isolated from sediment of a shallow stream.</title>
        <authorList>
            <person name="Kim W.H."/>
            <person name="Kim D.H."/>
            <person name="Kang K."/>
            <person name="Ahn T.Y."/>
        </authorList>
    </citation>
    <scope>NUCLEOTIDE SEQUENCE [LARGE SCALE GENOMIC DNA]</scope>
    <source>
        <strain evidence="4 5">JCM30602</strain>
    </source>
</reference>
<feature type="domain" description="Transposase IS110-like N-terminal" evidence="2">
    <location>
        <begin position="44"/>
        <end position="184"/>
    </location>
</feature>
<dbReference type="GO" id="GO:0003677">
    <property type="term" value="F:DNA binding"/>
    <property type="evidence" value="ECO:0007669"/>
    <property type="project" value="InterPro"/>
</dbReference>
<name>A0A4R5QAI4_9PROT</name>
<dbReference type="NCBIfam" id="NF033542">
    <property type="entry name" value="transpos_IS110"/>
    <property type="match status" value="1"/>
</dbReference>
<proteinExistence type="predicted"/>
<dbReference type="Pfam" id="PF01548">
    <property type="entry name" value="DEDD_Tnp_IS110"/>
    <property type="match status" value="1"/>
</dbReference>
<dbReference type="GO" id="GO:0006313">
    <property type="term" value="P:DNA transposition"/>
    <property type="evidence" value="ECO:0007669"/>
    <property type="project" value="InterPro"/>
</dbReference>
<dbReference type="Pfam" id="PF02371">
    <property type="entry name" value="Transposase_20"/>
    <property type="match status" value="1"/>
</dbReference>
<organism evidence="4 5">
    <name type="scientific">Dankookia rubra</name>
    <dbReference type="NCBI Taxonomy" id="1442381"/>
    <lineage>
        <taxon>Bacteria</taxon>
        <taxon>Pseudomonadati</taxon>
        <taxon>Pseudomonadota</taxon>
        <taxon>Alphaproteobacteria</taxon>
        <taxon>Acetobacterales</taxon>
        <taxon>Roseomonadaceae</taxon>
        <taxon>Dankookia</taxon>
    </lineage>
</organism>
<dbReference type="OrthoDB" id="5289737at2"/>
<dbReference type="EMBL" id="SMSJ01000061">
    <property type="protein sequence ID" value="TDH59558.1"/>
    <property type="molecule type" value="Genomic_DNA"/>
</dbReference>
<sequence length="368" mass="39826">MGHPLSSLDGVDAPCSAASECHSVIGAEPDHEGEEASMERATTIGLDLAKSVFQVHGIDAAGGIVLRRKLRRPELLEFFAALPPALVGIEACGGAYYWARELTRLGHTVRLMPPAYVKPYVKRGKTDAADAEAICEAVTRPTMRFVPAKTEAQQASLVELKVRDMLVRQRTQTINALRSHLAEYGIVAAQGRKLSELIAVVRDDDDTRLPVLAREALDELVGQLEALEQRIARLDGRMVRHAREDETARRLTSIPGIGAIGATALAALVCHPHGFASARHFAASLGLTPKPHSSGDKERLGRISKQGNPMMRRLLVRAQGSAVRRSFCSSSAGYRGVKRQASGRPLANFSPMGQVALSEYVSGWCPYP</sequence>
<dbReference type="GO" id="GO:0004803">
    <property type="term" value="F:transposase activity"/>
    <property type="evidence" value="ECO:0007669"/>
    <property type="project" value="InterPro"/>
</dbReference>
<keyword evidence="1" id="KW-0175">Coiled coil</keyword>
<dbReference type="PANTHER" id="PTHR33055">
    <property type="entry name" value="TRANSPOSASE FOR INSERTION SEQUENCE ELEMENT IS1111A"/>
    <property type="match status" value="1"/>
</dbReference>
<dbReference type="InterPro" id="IPR002525">
    <property type="entry name" value="Transp_IS110-like_N"/>
</dbReference>
<feature type="coiled-coil region" evidence="1">
    <location>
        <begin position="217"/>
        <end position="244"/>
    </location>
</feature>